<dbReference type="Pfam" id="PF11185">
    <property type="entry name" value="DUF2971"/>
    <property type="match status" value="1"/>
</dbReference>
<dbReference type="AlphaFoldDB" id="A0A9X3DHY5"/>
<name>A0A9X3DHY5_9SPHI</name>
<sequence>MAHNIQQIDYTQLHLVDKPDVVYKYRSWNGGSTNSDRTLTHNELYLSAPSDFDDPLDCKIPERYDLMNDEEKRKWIRRVLKNNHPNFNDIAIERDVEHYHKRTFNDDAKMEEFAKYEWESYNEKSGILSLCKDVNNLQMWECYGDHHKGICYGFHTDTLIESCEIGMGGDVIYDNELPIIHPLQDIIVKAALRVMYKLTKWEFEDEYRLRTFHESNAIAANRKKYYPPESLVEVTIGKNFDAQQEEQIKQELRNKGSIAVLYRSVENNDILTRQQIAY</sequence>
<protein>
    <submittedName>
        <fullName evidence="1">DUF2971 domain-containing protein</fullName>
    </submittedName>
</protein>
<dbReference type="Proteomes" id="UP001142592">
    <property type="component" value="Unassembled WGS sequence"/>
</dbReference>
<evidence type="ECO:0000313" key="1">
    <source>
        <dbReference type="EMBL" id="MCX3266460.1"/>
    </source>
</evidence>
<dbReference type="RefSeq" id="WP_010600171.1">
    <property type="nucleotide sequence ID" value="NZ_JAPJUH010000005.1"/>
</dbReference>
<accession>A0A9X3DHY5</accession>
<gene>
    <name evidence="1" type="ORF">OQZ29_17000</name>
</gene>
<evidence type="ECO:0000313" key="2">
    <source>
        <dbReference type="Proteomes" id="UP001142592"/>
    </source>
</evidence>
<proteinExistence type="predicted"/>
<comment type="caution">
    <text evidence="1">The sequence shown here is derived from an EMBL/GenBank/DDBJ whole genome shotgun (WGS) entry which is preliminary data.</text>
</comment>
<dbReference type="EMBL" id="JAPJUH010000005">
    <property type="protein sequence ID" value="MCX3266460.1"/>
    <property type="molecule type" value="Genomic_DNA"/>
</dbReference>
<reference evidence="1" key="1">
    <citation type="submission" date="2022-11" db="EMBL/GenBank/DDBJ databases">
        <authorList>
            <person name="Graham C."/>
            <person name="Newman J.D."/>
        </authorList>
    </citation>
    <scope>NUCLEOTIDE SEQUENCE</scope>
    <source>
        <strain evidence="1">DSM 19486</strain>
    </source>
</reference>
<organism evidence="1 2">
    <name type="scientific">Pedobacter agri</name>
    <dbReference type="NCBI Taxonomy" id="454586"/>
    <lineage>
        <taxon>Bacteria</taxon>
        <taxon>Pseudomonadati</taxon>
        <taxon>Bacteroidota</taxon>
        <taxon>Sphingobacteriia</taxon>
        <taxon>Sphingobacteriales</taxon>
        <taxon>Sphingobacteriaceae</taxon>
        <taxon>Pedobacter</taxon>
    </lineage>
</organism>
<dbReference type="InterPro" id="IPR021352">
    <property type="entry name" value="DUF2971"/>
</dbReference>
<keyword evidence="2" id="KW-1185">Reference proteome</keyword>